<accession>A0AAN6W0R4</accession>
<feature type="domain" description="DUF7730" evidence="1">
    <location>
        <begin position="33"/>
        <end position="184"/>
    </location>
</feature>
<name>A0AAN6W0R4_9PEZI</name>
<reference evidence="2" key="1">
    <citation type="journal article" date="2023" name="Mol. Phylogenet. Evol.">
        <title>Genome-scale phylogeny and comparative genomics of the fungal order Sordariales.</title>
        <authorList>
            <person name="Hensen N."/>
            <person name="Bonometti L."/>
            <person name="Westerberg I."/>
            <person name="Brannstrom I.O."/>
            <person name="Guillou S."/>
            <person name="Cros-Aarteil S."/>
            <person name="Calhoun S."/>
            <person name="Haridas S."/>
            <person name="Kuo A."/>
            <person name="Mondo S."/>
            <person name="Pangilinan J."/>
            <person name="Riley R."/>
            <person name="LaButti K."/>
            <person name="Andreopoulos B."/>
            <person name="Lipzen A."/>
            <person name="Chen C."/>
            <person name="Yan M."/>
            <person name="Daum C."/>
            <person name="Ng V."/>
            <person name="Clum A."/>
            <person name="Steindorff A."/>
            <person name="Ohm R.A."/>
            <person name="Martin F."/>
            <person name="Silar P."/>
            <person name="Natvig D.O."/>
            <person name="Lalanne C."/>
            <person name="Gautier V."/>
            <person name="Ament-Velasquez S.L."/>
            <person name="Kruys A."/>
            <person name="Hutchinson M.I."/>
            <person name="Powell A.J."/>
            <person name="Barry K."/>
            <person name="Miller A.N."/>
            <person name="Grigoriev I.V."/>
            <person name="Debuchy R."/>
            <person name="Gladieux P."/>
            <person name="Hiltunen Thoren M."/>
            <person name="Johannesson H."/>
        </authorList>
    </citation>
    <scope>NUCLEOTIDE SEQUENCE</scope>
    <source>
        <strain evidence="2">CBS 892.96</strain>
    </source>
</reference>
<evidence type="ECO:0000259" key="1">
    <source>
        <dbReference type="Pfam" id="PF24864"/>
    </source>
</evidence>
<dbReference type="Pfam" id="PF24864">
    <property type="entry name" value="DUF7730"/>
    <property type="match status" value="1"/>
</dbReference>
<dbReference type="PANTHER" id="PTHR38790">
    <property type="entry name" value="2EXR DOMAIN-CONTAINING PROTEIN-RELATED"/>
    <property type="match status" value="1"/>
</dbReference>
<dbReference type="EMBL" id="MU866352">
    <property type="protein sequence ID" value="KAK4173329.1"/>
    <property type="molecule type" value="Genomic_DNA"/>
</dbReference>
<evidence type="ECO:0000313" key="2">
    <source>
        <dbReference type="EMBL" id="KAK4173329.1"/>
    </source>
</evidence>
<reference evidence="2" key="2">
    <citation type="submission" date="2023-05" db="EMBL/GenBank/DDBJ databases">
        <authorList>
            <consortium name="Lawrence Berkeley National Laboratory"/>
            <person name="Steindorff A."/>
            <person name="Hensen N."/>
            <person name="Bonometti L."/>
            <person name="Westerberg I."/>
            <person name="Brannstrom I.O."/>
            <person name="Guillou S."/>
            <person name="Cros-Aarteil S."/>
            <person name="Calhoun S."/>
            <person name="Haridas S."/>
            <person name="Kuo A."/>
            <person name="Mondo S."/>
            <person name="Pangilinan J."/>
            <person name="Riley R."/>
            <person name="Labutti K."/>
            <person name="Andreopoulos B."/>
            <person name="Lipzen A."/>
            <person name="Chen C."/>
            <person name="Yanf M."/>
            <person name="Daum C."/>
            <person name="Ng V."/>
            <person name="Clum A."/>
            <person name="Ohm R."/>
            <person name="Martin F."/>
            <person name="Silar P."/>
            <person name="Natvig D."/>
            <person name="Lalanne C."/>
            <person name="Gautier V."/>
            <person name="Ament-Velasquez S.L."/>
            <person name="Kruys A."/>
            <person name="Hutchinson M.I."/>
            <person name="Powell A.J."/>
            <person name="Barry K."/>
            <person name="Miller A.N."/>
            <person name="Grigoriev I.V."/>
            <person name="Debuchy R."/>
            <person name="Gladieux P."/>
            <person name="Thoren M.H."/>
            <person name="Johannesson H."/>
        </authorList>
    </citation>
    <scope>NUCLEOTIDE SEQUENCE</scope>
    <source>
        <strain evidence="2">CBS 892.96</strain>
    </source>
</reference>
<protein>
    <recommendedName>
        <fullName evidence="1">DUF7730 domain-containing protein</fullName>
    </recommendedName>
</protein>
<organism evidence="2 3">
    <name type="scientific">Triangularia setosa</name>
    <dbReference type="NCBI Taxonomy" id="2587417"/>
    <lineage>
        <taxon>Eukaryota</taxon>
        <taxon>Fungi</taxon>
        <taxon>Dikarya</taxon>
        <taxon>Ascomycota</taxon>
        <taxon>Pezizomycotina</taxon>
        <taxon>Sordariomycetes</taxon>
        <taxon>Sordariomycetidae</taxon>
        <taxon>Sordariales</taxon>
        <taxon>Podosporaceae</taxon>
        <taxon>Triangularia</taxon>
    </lineage>
</organism>
<gene>
    <name evidence="2" type="ORF">QBC36DRAFT_194921</name>
</gene>
<dbReference type="Proteomes" id="UP001302321">
    <property type="component" value="Unassembled WGS sequence"/>
</dbReference>
<dbReference type="AlphaFoldDB" id="A0AAN6W0R4"/>
<sequence>MPLNKSRQRKIRNKLHKSLPIQGSRESEIWTQNTQSPLLRLPPELRNRIYELVLSVGQIQVIFKKYQFRAINNGMNTNTHRPLYETLPGGFGCLILDREEHPWPTGAHLHKGLSPTEREKTWCNSWSRGMTLLSPVCRQLYHETVLLPYRLNAWSFRSMAVMDRYLVKERRLPKSHREAIRVLYSQCVLTDAMEKLLGGLEVVRLVGGVRMTKRVVEVDGDHGGKKVVYWDINRDSLNSRKWWE</sequence>
<dbReference type="InterPro" id="IPR056632">
    <property type="entry name" value="DUF7730"/>
</dbReference>
<keyword evidence="3" id="KW-1185">Reference proteome</keyword>
<comment type="caution">
    <text evidence="2">The sequence shown here is derived from an EMBL/GenBank/DDBJ whole genome shotgun (WGS) entry which is preliminary data.</text>
</comment>
<dbReference type="PANTHER" id="PTHR38790:SF4">
    <property type="entry name" value="2EXR DOMAIN-CONTAINING PROTEIN"/>
    <property type="match status" value="1"/>
</dbReference>
<evidence type="ECO:0000313" key="3">
    <source>
        <dbReference type="Proteomes" id="UP001302321"/>
    </source>
</evidence>
<proteinExistence type="predicted"/>